<dbReference type="Proteomes" id="UP000248259">
    <property type="component" value="Unassembled WGS sequence"/>
</dbReference>
<evidence type="ECO:0000259" key="1">
    <source>
        <dbReference type="Pfam" id="PF13519"/>
    </source>
</evidence>
<dbReference type="SUPFAM" id="SSF53300">
    <property type="entry name" value="vWA-like"/>
    <property type="match status" value="1"/>
</dbReference>
<gene>
    <name evidence="2" type="ORF">DNK49_07765</name>
</gene>
<dbReference type="Gene3D" id="3.40.50.410">
    <property type="entry name" value="von Willebrand factor, type A domain"/>
    <property type="match status" value="1"/>
</dbReference>
<evidence type="ECO:0000313" key="3">
    <source>
        <dbReference type="Proteomes" id="UP000248259"/>
    </source>
</evidence>
<dbReference type="EMBL" id="QKOE01000004">
    <property type="protein sequence ID" value="PZA17285.1"/>
    <property type="molecule type" value="Genomic_DNA"/>
</dbReference>
<protein>
    <submittedName>
        <fullName evidence="2">Magnesium chelatase</fullName>
    </submittedName>
</protein>
<accession>A0A323UXS9</accession>
<keyword evidence="3" id="KW-1185">Reference proteome</keyword>
<dbReference type="AlphaFoldDB" id="A0A323UXS9"/>
<evidence type="ECO:0000313" key="2">
    <source>
        <dbReference type="EMBL" id="PZA17285.1"/>
    </source>
</evidence>
<dbReference type="Pfam" id="PF13519">
    <property type="entry name" value="VWA_2"/>
    <property type="match status" value="1"/>
</dbReference>
<reference evidence="2 3" key="1">
    <citation type="submission" date="2018-06" db="EMBL/GenBank/DDBJ databases">
        <title>Azoarcus communis strain SWub3 genome.</title>
        <authorList>
            <person name="Zorraquino Salvo V."/>
            <person name="Toubiana D."/>
            <person name="Blumwald E."/>
        </authorList>
    </citation>
    <scope>NUCLEOTIDE SEQUENCE [LARGE SCALE GENOMIC DNA]</scope>
    <source>
        <strain evidence="2 3">SWub3</strain>
    </source>
</reference>
<dbReference type="InterPro" id="IPR002035">
    <property type="entry name" value="VWF_A"/>
</dbReference>
<organism evidence="2 3">
    <name type="scientific">Parazoarcus communis SWub3 = DSM 12120</name>
    <dbReference type="NCBI Taxonomy" id="1121029"/>
    <lineage>
        <taxon>Bacteria</taxon>
        <taxon>Pseudomonadati</taxon>
        <taxon>Pseudomonadota</taxon>
        <taxon>Betaproteobacteria</taxon>
        <taxon>Rhodocyclales</taxon>
        <taxon>Zoogloeaceae</taxon>
        <taxon>Parazoarcus</taxon>
    </lineage>
</organism>
<proteinExistence type="predicted"/>
<comment type="caution">
    <text evidence="2">The sequence shown here is derived from an EMBL/GenBank/DDBJ whole genome shotgun (WGS) entry which is preliminary data.</text>
</comment>
<dbReference type="OrthoDB" id="5793213at2"/>
<name>A0A323UXS9_9RHOO</name>
<feature type="domain" description="VWFA" evidence="1">
    <location>
        <begin position="22"/>
        <end position="125"/>
    </location>
</feature>
<sequence>MLARQHLRHRPPPAGGATLYCLLLDCSASMLRSRRLALAKGLLLEWAAERYRRREPFAVIGFGGKGARVLQAPRKAVAFNERWIAPIAGGGGSPADAAVALADQLLARRRRSKPDERFVVCLLSDVRFTALPPRPQQADHCTIIDFDEGPLALGRARQLARAWQADHRSAAELVSACA</sequence>
<dbReference type="InterPro" id="IPR036465">
    <property type="entry name" value="vWFA_dom_sf"/>
</dbReference>